<reference evidence="7" key="1">
    <citation type="submission" date="2021-04" db="EMBL/GenBank/DDBJ databases">
        <title>Pseudonocardia sp. nov., isolated from sandy soil of mangrove forest.</title>
        <authorList>
            <person name="Zan Z."/>
            <person name="Huang R."/>
            <person name="Liu W."/>
        </authorList>
    </citation>
    <scope>NUCLEOTIDE SEQUENCE</scope>
    <source>
        <strain evidence="7">S2-4</strain>
    </source>
</reference>
<feature type="transmembrane region" description="Helical" evidence="5">
    <location>
        <begin position="365"/>
        <end position="387"/>
    </location>
</feature>
<evidence type="ECO:0000259" key="6">
    <source>
        <dbReference type="PROSITE" id="PS50850"/>
    </source>
</evidence>
<evidence type="ECO:0000256" key="1">
    <source>
        <dbReference type="ARBA" id="ARBA00004651"/>
    </source>
</evidence>
<dbReference type="InterPro" id="IPR005829">
    <property type="entry name" value="Sugar_transporter_CS"/>
</dbReference>
<comment type="subcellular location">
    <subcellularLocation>
        <location evidence="1">Cell membrane</location>
        <topology evidence="1">Multi-pass membrane protein</topology>
    </subcellularLocation>
</comment>
<feature type="transmembrane region" description="Helical" evidence="5">
    <location>
        <begin position="232"/>
        <end position="256"/>
    </location>
</feature>
<dbReference type="Pfam" id="PF07690">
    <property type="entry name" value="MFS_1"/>
    <property type="match status" value="2"/>
</dbReference>
<feature type="domain" description="Major facilitator superfamily (MFS) profile" evidence="6">
    <location>
        <begin position="231"/>
        <end position="415"/>
    </location>
</feature>
<dbReference type="SUPFAM" id="SSF103473">
    <property type="entry name" value="MFS general substrate transporter"/>
    <property type="match status" value="1"/>
</dbReference>
<dbReference type="InterPro" id="IPR020846">
    <property type="entry name" value="MFS_dom"/>
</dbReference>
<feature type="transmembrane region" description="Helical" evidence="5">
    <location>
        <begin position="176"/>
        <end position="198"/>
    </location>
</feature>
<dbReference type="InterPro" id="IPR036259">
    <property type="entry name" value="MFS_trans_sf"/>
</dbReference>
<keyword evidence="3 5" id="KW-1133">Transmembrane helix</keyword>
<dbReference type="PROSITE" id="PS50850">
    <property type="entry name" value="MFS"/>
    <property type="match status" value="2"/>
</dbReference>
<feature type="transmembrane region" description="Helical" evidence="5">
    <location>
        <begin position="303"/>
        <end position="321"/>
    </location>
</feature>
<feature type="transmembrane region" description="Helical" evidence="5">
    <location>
        <begin position="393"/>
        <end position="411"/>
    </location>
</feature>
<feature type="transmembrane region" description="Helical" evidence="5">
    <location>
        <begin position="54"/>
        <end position="78"/>
    </location>
</feature>
<keyword evidence="8" id="KW-1185">Reference proteome</keyword>
<organism evidence="7 8">
    <name type="scientific">Pseudonocardia humida</name>
    <dbReference type="NCBI Taxonomy" id="2800819"/>
    <lineage>
        <taxon>Bacteria</taxon>
        <taxon>Bacillati</taxon>
        <taxon>Actinomycetota</taxon>
        <taxon>Actinomycetes</taxon>
        <taxon>Pseudonocardiales</taxon>
        <taxon>Pseudonocardiaceae</taxon>
        <taxon>Pseudonocardia</taxon>
    </lineage>
</organism>
<feature type="transmembrane region" description="Helical" evidence="5">
    <location>
        <begin position="327"/>
        <end position="344"/>
    </location>
</feature>
<dbReference type="PANTHER" id="PTHR23528:SF1">
    <property type="entry name" value="MAJOR FACILITATOR SUPERFAMILY (MFS) PROFILE DOMAIN-CONTAINING PROTEIN"/>
    <property type="match status" value="1"/>
</dbReference>
<proteinExistence type="predicted"/>
<dbReference type="InterPro" id="IPR011701">
    <property type="entry name" value="MFS"/>
</dbReference>
<evidence type="ECO:0000313" key="8">
    <source>
        <dbReference type="Proteomes" id="UP001165283"/>
    </source>
</evidence>
<evidence type="ECO:0000256" key="2">
    <source>
        <dbReference type="ARBA" id="ARBA00022692"/>
    </source>
</evidence>
<feature type="transmembrane region" description="Helical" evidence="5">
    <location>
        <begin position="149"/>
        <end position="170"/>
    </location>
</feature>
<dbReference type="PANTHER" id="PTHR23528">
    <property type="match status" value="1"/>
</dbReference>
<feature type="transmembrane region" description="Helical" evidence="5">
    <location>
        <begin position="12"/>
        <end position="34"/>
    </location>
</feature>
<sequence length="415" mass="42953">MTQPMLDTTARVRGLGTVMAGFFGVQLFVNIANGGVANSLVPNLIAELDEANKVAIFGLTGAVSAVAAVVSQPLWGLLSDRTRSRLGRRVPWIVGGVVGLGATLLGLALGGTVALVVALAAVVAIFYSMITGPLSAIIPDRTPVARRGVFSALGSLGIFVGGLIGIVIASRFVGDLTVGFVVMAGLAVIGGIPFALALRDRKFDTVAPVAERVSWTETLRSFFVDPRKHPDFFWAFIARLVLIVGYWSIVSFQLYILDDYIGLGLAQANEVFPLVTGVMSLAIIVALVPSGLISDRIGRRKPFVVVASIVVAVSCVVPIVSPTITGALVSIALGGLGIGVYLAVDQALMTQVLPNASDAGKDLGVLNIAQAGGQVLAPLVASLVISVAGYPMLYGFAAVMAVLAALAILPIRSVR</sequence>
<dbReference type="Gene3D" id="1.20.1250.20">
    <property type="entry name" value="MFS general substrate transporter like domains"/>
    <property type="match status" value="2"/>
</dbReference>
<feature type="transmembrane region" description="Helical" evidence="5">
    <location>
        <begin position="271"/>
        <end position="291"/>
    </location>
</feature>
<dbReference type="EMBL" id="JAGSOV010000009">
    <property type="protein sequence ID" value="MCO1654144.1"/>
    <property type="molecule type" value="Genomic_DNA"/>
</dbReference>
<feature type="transmembrane region" description="Helical" evidence="5">
    <location>
        <begin position="90"/>
        <end position="109"/>
    </location>
</feature>
<evidence type="ECO:0000256" key="5">
    <source>
        <dbReference type="SAM" id="Phobius"/>
    </source>
</evidence>
<name>A0ABT0ZTV8_9PSEU</name>
<dbReference type="PROSITE" id="PS00216">
    <property type="entry name" value="SUGAR_TRANSPORT_1"/>
    <property type="match status" value="1"/>
</dbReference>
<evidence type="ECO:0000256" key="4">
    <source>
        <dbReference type="ARBA" id="ARBA00023136"/>
    </source>
</evidence>
<accession>A0ABT0ZTV8</accession>
<feature type="transmembrane region" description="Helical" evidence="5">
    <location>
        <begin position="115"/>
        <end position="137"/>
    </location>
</feature>
<dbReference type="RefSeq" id="WP_252435750.1">
    <property type="nucleotide sequence ID" value="NZ_JAGSOV010000009.1"/>
</dbReference>
<dbReference type="Proteomes" id="UP001165283">
    <property type="component" value="Unassembled WGS sequence"/>
</dbReference>
<keyword evidence="2 5" id="KW-0812">Transmembrane</keyword>
<feature type="domain" description="Major facilitator superfamily (MFS) profile" evidence="6">
    <location>
        <begin position="1"/>
        <end position="202"/>
    </location>
</feature>
<keyword evidence="4 5" id="KW-0472">Membrane</keyword>
<evidence type="ECO:0000313" key="7">
    <source>
        <dbReference type="EMBL" id="MCO1654144.1"/>
    </source>
</evidence>
<gene>
    <name evidence="7" type="ORF">KDL28_03650</name>
</gene>
<protein>
    <submittedName>
        <fullName evidence="7">MFS transporter</fullName>
    </submittedName>
</protein>
<evidence type="ECO:0000256" key="3">
    <source>
        <dbReference type="ARBA" id="ARBA00022989"/>
    </source>
</evidence>
<comment type="caution">
    <text evidence="7">The sequence shown here is derived from an EMBL/GenBank/DDBJ whole genome shotgun (WGS) entry which is preliminary data.</text>
</comment>